<keyword evidence="2" id="KW-0472">Membrane</keyword>
<keyword evidence="4" id="KW-1185">Reference proteome</keyword>
<gene>
    <name evidence="3" type="ORF">CC86DRAFT_410567</name>
</gene>
<evidence type="ECO:0000256" key="1">
    <source>
        <dbReference type="SAM" id="MobiDB-lite"/>
    </source>
</evidence>
<feature type="region of interest" description="Disordered" evidence="1">
    <location>
        <begin position="115"/>
        <end position="143"/>
    </location>
</feature>
<evidence type="ECO:0000256" key="2">
    <source>
        <dbReference type="SAM" id="Phobius"/>
    </source>
</evidence>
<dbReference type="AlphaFoldDB" id="A0A6A6ZPG6"/>
<dbReference type="EMBL" id="MU006235">
    <property type="protein sequence ID" value="KAF2822187.1"/>
    <property type="molecule type" value="Genomic_DNA"/>
</dbReference>
<keyword evidence="2" id="KW-1133">Transmembrane helix</keyword>
<reference evidence="3" key="1">
    <citation type="journal article" date="2020" name="Stud. Mycol.">
        <title>101 Dothideomycetes genomes: a test case for predicting lifestyles and emergence of pathogens.</title>
        <authorList>
            <person name="Haridas S."/>
            <person name="Albert R."/>
            <person name="Binder M."/>
            <person name="Bloem J."/>
            <person name="Labutti K."/>
            <person name="Salamov A."/>
            <person name="Andreopoulos B."/>
            <person name="Baker S."/>
            <person name="Barry K."/>
            <person name="Bills G."/>
            <person name="Bluhm B."/>
            <person name="Cannon C."/>
            <person name="Castanera R."/>
            <person name="Culley D."/>
            <person name="Daum C."/>
            <person name="Ezra D."/>
            <person name="Gonzalez J."/>
            <person name="Henrissat B."/>
            <person name="Kuo A."/>
            <person name="Liang C."/>
            <person name="Lipzen A."/>
            <person name="Lutzoni F."/>
            <person name="Magnuson J."/>
            <person name="Mondo S."/>
            <person name="Nolan M."/>
            <person name="Ohm R."/>
            <person name="Pangilinan J."/>
            <person name="Park H.-J."/>
            <person name="Ramirez L."/>
            <person name="Alfaro M."/>
            <person name="Sun H."/>
            <person name="Tritt A."/>
            <person name="Yoshinaga Y."/>
            <person name="Zwiers L.-H."/>
            <person name="Turgeon B."/>
            <person name="Goodwin S."/>
            <person name="Spatafora J."/>
            <person name="Crous P."/>
            <person name="Grigoriev I."/>
        </authorList>
    </citation>
    <scope>NUCLEOTIDE SEQUENCE</scope>
    <source>
        <strain evidence="3">CBS 113818</strain>
    </source>
</reference>
<proteinExistence type="predicted"/>
<feature type="transmembrane region" description="Helical" evidence="2">
    <location>
        <begin position="85"/>
        <end position="106"/>
    </location>
</feature>
<keyword evidence="2" id="KW-0812">Transmembrane</keyword>
<sequence>MSSQKLAFAARHFSKDHAPYTTHQCAYNADKWSRARKELSAYVASRVGGEQAKLLEQAHTAKTPEETAQAITDAKKFDDEEFRNGVAVCVMLCVLAGCAGYVLWITESAMREIEEREKKEVEEMRKERDRKRDKEEKKEFEEEKMAWDRMWRGLSGVGSEECKQV</sequence>
<accession>A0A6A6ZPG6</accession>
<dbReference type="Proteomes" id="UP000799424">
    <property type="component" value="Unassembled WGS sequence"/>
</dbReference>
<protein>
    <recommendedName>
        <fullName evidence="5">Transmembrane protein</fullName>
    </recommendedName>
</protein>
<organism evidence="3 4">
    <name type="scientific">Ophiobolus disseminans</name>
    <dbReference type="NCBI Taxonomy" id="1469910"/>
    <lineage>
        <taxon>Eukaryota</taxon>
        <taxon>Fungi</taxon>
        <taxon>Dikarya</taxon>
        <taxon>Ascomycota</taxon>
        <taxon>Pezizomycotina</taxon>
        <taxon>Dothideomycetes</taxon>
        <taxon>Pleosporomycetidae</taxon>
        <taxon>Pleosporales</taxon>
        <taxon>Pleosporineae</taxon>
        <taxon>Phaeosphaeriaceae</taxon>
        <taxon>Ophiobolus</taxon>
    </lineage>
</organism>
<evidence type="ECO:0000313" key="4">
    <source>
        <dbReference type="Proteomes" id="UP000799424"/>
    </source>
</evidence>
<evidence type="ECO:0008006" key="5">
    <source>
        <dbReference type="Google" id="ProtNLM"/>
    </source>
</evidence>
<name>A0A6A6ZPG6_9PLEO</name>
<evidence type="ECO:0000313" key="3">
    <source>
        <dbReference type="EMBL" id="KAF2822187.1"/>
    </source>
</evidence>